<proteinExistence type="predicted"/>
<gene>
    <name evidence="1" type="ORF">B0F87_110143</name>
</gene>
<dbReference type="Pfam" id="PF06552">
    <property type="entry name" value="TOM20_plant"/>
    <property type="match status" value="1"/>
</dbReference>
<dbReference type="EMBL" id="PTIZ01000010">
    <property type="protein sequence ID" value="PPK74346.1"/>
    <property type="molecule type" value="Genomic_DNA"/>
</dbReference>
<dbReference type="SUPFAM" id="SSF48452">
    <property type="entry name" value="TPR-like"/>
    <property type="match status" value="1"/>
</dbReference>
<evidence type="ECO:0000313" key="1">
    <source>
        <dbReference type="EMBL" id="PPK74346.1"/>
    </source>
</evidence>
<accession>A0A2S6HA97</accession>
<sequence>MSFFESITKKSKLKAAIKQTTEARSSDGHTADQLFKKVYQDYAEVVANEPLIAEALYNWGLALLHQARTKSGEAAANLYQDAIAKFSFCLTIEPAYLGAALDGGVAYMELARVKAVEANDSLYERAKSYFEKANAIQAGSASYNVACIYGLRSEKEGCLNALEISKNKGYLPVVADIIADPDLERVKHQDWFVDFMESLNKKPEAAVEVSEAVVKEAALNEKADVVENPVVADTPIIEKVEVEDDSVEDAAAVAEPEVVEHNALVAEDAAVPEKTEVTAEADVVAEEVK</sequence>
<dbReference type="Gene3D" id="1.25.40.10">
    <property type="entry name" value="Tetratricopeptide repeat domain"/>
    <property type="match status" value="1"/>
</dbReference>
<dbReference type="RefSeq" id="WP_104429963.1">
    <property type="nucleotide sequence ID" value="NZ_PTIZ01000010.1"/>
</dbReference>
<keyword evidence="1" id="KW-0675">Receptor</keyword>
<organism evidence="1 2">
    <name type="scientific">Methylobacter tundripaludum</name>
    <dbReference type="NCBI Taxonomy" id="173365"/>
    <lineage>
        <taxon>Bacteria</taxon>
        <taxon>Pseudomonadati</taxon>
        <taxon>Pseudomonadota</taxon>
        <taxon>Gammaproteobacteria</taxon>
        <taxon>Methylococcales</taxon>
        <taxon>Methylococcaceae</taxon>
        <taxon>Methylobacter</taxon>
    </lineage>
</organism>
<protein>
    <submittedName>
        <fullName evidence="1">Import receptor subunit TOM20-like</fullName>
    </submittedName>
</protein>
<evidence type="ECO:0000313" key="2">
    <source>
        <dbReference type="Proteomes" id="UP000240010"/>
    </source>
</evidence>
<dbReference type="AlphaFoldDB" id="A0A2S6HA97"/>
<reference evidence="1 2" key="1">
    <citation type="submission" date="2018-02" db="EMBL/GenBank/DDBJ databases">
        <title>Subsurface microbial communities from deep shales in Ohio and West Virginia, USA.</title>
        <authorList>
            <person name="Wrighton K."/>
        </authorList>
    </citation>
    <scope>NUCLEOTIDE SEQUENCE [LARGE SCALE GENOMIC DNA]</scope>
    <source>
        <strain evidence="1 2">OWC-DMM</strain>
    </source>
</reference>
<comment type="caution">
    <text evidence="1">The sequence shown here is derived from an EMBL/GenBank/DDBJ whole genome shotgun (WGS) entry which is preliminary data.</text>
</comment>
<name>A0A2S6HA97_9GAMM</name>
<dbReference type="Proteomes" id="UP000240010">
    <property type="component" value="Unassembled WGS sequence"/>
</dbReference>
<dbReference type="InterPro" id="IPR011990">
    <property type="entry name" value="TPR-like_helical_dom_sf"/>
</dbReference>